<evidence type="ECO:0000313" key="8">
    <source>
        <dbReference type="EMBL" id="CAF4483344.1"/>
    </source>
</evidence>
<name>A0A816B1S9_9BILA</name>
<evidence type="ECO:0000313" key="7">
    <source>
        <dbReference type="EMBL" id="CAF1604398.1"/>
    </source>
</evidence>
<keyword evidence="5" id="KW-0464">Manganese</keyword>
<dbReference type="CDD" id="cd02241">
    <property type="entry name" value="cupin_OxOx"/>
    <property type="match status" value="1"/>
</dbReference>
<dbReference type="InterPro" id="IPR014710">
    <property type="entry name" value="RmlC-like_jellyroll"/>
</dbReference>
<gene>
    <name evidence="7" type="ORF">GPM918_LOCUS42655</name>
    <name evidence="8" type="ORF">SRO942_LOCUS43948</name>
</gene>
<feature type="non-terminal residue" evidence="7">
    <location>
        <position position="208"/>
    </location>
</feature>
<protein>
    <recommendedName>
        <fullName evidence="6">Cupin type-1 domain-containing protein</fullName>
    </recommendedName>
</protein>
<proteinExistence type="inferred from homology"/>
<evidence type="ECO:0000256" key="1">
    <source>
        <dbReference type="ARBA" id="ARBA00004613"/>
    </source>
</evidence>
<dbReference type="Gene3D" id="2.60.120.10">
    <property type="entry name" value="Jelly Rolls"/>
    <property type="match status" value="1"/>
</dbReference>
<dbReference type="EMBL" id="CAJNOQ010036491">
    <property type="protein sequence ID" value="CAF1604398.1"/>
    <property type="molecule type" value="Genomic_DNA"/>
</dbReference>
<dbReference type="PRINTS" id="PR00325">
    <property type="entry name" value="GERMIN"/>
</dbReference>
<dbReference type="PANTHER" id="PTHR31238">
    <property type="entry name" value="GERMIN-LIKE PROTEIN SUBFAMILY 3 MEMBER 3"/>
    <property type="match status" value="1"/>
</dbReference>
<dbReference type="InterPro" id="IPR001929">
    <property type="entry name" value="Germin"/>
</dbReference>
<feature type="domain" description="Cupin type-1" evidence="6">
    <location>
        <begin position="42"/>
        <end position="190"/>
    </location>
</feature>
<dbReference type="SMART" id="SM00835">
    <property type="entry name" value="Cupin_1"/>
    <property type="match status" value="1"/>
</dbReference>
<evidence type="ECO:0000256" key="4">
    <source>
        <dbReference type="ARBA" id="ARBA00022723"/>
    </source>
</evidence>
<dbReference type="Proteomes" id="UP000663829">
    <property type="component" value="Unassembled WGS sequence"/>
</dbReference>
<evidence type="ECO:0000259" key="6">
    <source>
        <dbReference type="SMART" id="SM00835"/>
    </source>
</evidence>
<dbReference type="InterPro" id="IPR006045">
    <property type="entry name" value="Cupin_1"/>
</dbReference>
<evidence type="ECO:0000256" key="5">
    <source>
        <dbReference type="ARBA" id="ARBA00023211"/>
    </source>
</evidence>
<keyword evidence="3" id="KW-0964">Secreted</keyword>
<comment type="similarity">
    <text evidence="2">Belongs to the germin family.</text>
</comment>
<dbReference type="SUPFAM" id="SSF51182">
    <property type="entry name" value="RmlC-like cupins"/>
    <property type="match status" value="1"/>
</dbReference>
<reference evidence="7" key="1">
    <citation type="submission" date="2021-02" db="EMBL/GenBank/DDBJ databases">
        <authorList>
            <person name="Nowell W R."/>
        </authorList>
    </citation>
    <scope>NUCLEOTIDE SEQUENCE</scope>
</reference>
<organism evidence="7 9">
    <name type="scientific">Didymodactylos carnosus</name>
    <dbReference type="NCBI Taxonomy" id="1234261"/>
    <lineage>
        <taxon>Eukaryota</taxon>
        <taxon>Metazoa</taxon>
        <taxon>Spiralia</taxon>
        <taxon>Gnathifera</taxon>
        <taxon>Rotifera</taxon>
        <taxon>Eurotatoria</taxon>
        <taxon>Bdelloidea</taxon>
        <taxon>Philodinida</taxon>
        <taxon>Philodinidae</taxon>
        <taxon>Didymodactylos</taxon>
    </lineage>
</organism>
<keyword evidence="4" id="KW-0479">Metal-binding</keyword>
<evidence type="ECO:0000256" key="2">
    <source>
        <dbReference type="ARBA" id="ARBA00007456"/>
    </source>
</evidence>
<dbReference type="Pfam" id="PF00190">
    <property type="entry name" value="Cupin_1"/>
    <property type="match status" value="1"/>
</dbReference>
<dbReference type="GO" id="GO:0005576">
    <property type="term" value="C:extracellular region"/>
    <property type="evidence" value="ECO:0007669"/>
    <property type="project" value="UniProtKB-SubCell"/>
</dbReference>
<evidence type="ECO:0000256" key="3">
    <source>
        <dbReference type="ARBA" id="ARBA00022525"/>
    </source>
</evidence>
<dbReference type="AlphaFoldDB" id="A0A816B1S9"/>
<keyword evidence="9" id="KW-1185">Reference proteome</keyword>
<dbReference type="GO" id="GO:0030145">
    <property type="term" value="F:manganese ion binding"/>
    <property type="evidence" value="ECO:0007669"/>
    <property type="project" value="InterPro"/>
</dbReference>
<evidence type="ECO:0000313" key="9">
    <source>
        <dbReference type="Proteomes" id="UP000663829"/>
    </source>
</evidence>
<comment type="subcellular location">
    <subcellularLocation>
        <location evidence="1">Secreted</location>
    </subcellularLocation>
</comment>
<sequence>ICIREIYCRYDRKHHHSYLKSKNPTSPPSSPLISGSSSNLTFDFVRGNVGVGNVPYGRLVAANAETFPVLDGRNLAMAYVHYEPCQLFVPHSHPFGDELFYVAKGKTMRASFVDIISGKLIVTEIGEGQVSFIPRASIHYQQNLDCKPALVLSFFNSGDPGAMVTFQSSFPNIPYDVIKESLGGGKMVNEQLIEHIKAKVSTLLAVED</sequence>
<comment type="caution">
    <text evidence="7">The sequence shown here is derived from an EMBL/GenBank/DDBJ whole genome shotgun (WGS) entry which is preliminary data.</text>
</comment>
<feature type="non-terminal residue" evidence="7">
    <location>
        <position position="1"/>
    </location>
</feature>
<dbReference type="EMBL" id="CAJOBC010103016">
    <property type="protein sequence ID" value="CAF4483344.1"/>
    <property type="molecule type" value="Genomic_DNA"/>
</dbReference>
<dbReference type="InterPro" id="IPR011051">
    <property type="entry name" value="RmlC_Cupin_sf"/>
</dbReference>
<dbReference type="OrthoDB" id="1921208at2759"/>
<dbReference type="Proteomes" id="UP000681722">
    <property type="component" value="Unassembled WGS sequence"/>
</dbReference>
<accession>A0A816B1S9</accession>